<comment type="caution">
    <text evidence="1">The sequence shown here is derived from an EMBL/GenBank/DDBJ whole genome shotgun (WGS) entry which is preliminary data.</text>
</comment>
<sequence length="352" mass="38573">MHRSFSWEWDEQVGQFQSRAILALAFRRKDVLEVMRGWHHVVRNALHGWADVHGASREGGANSAEKGMFMRLLLRISLLAVLGLGLSIQALQASPVVTRGCLPLEGFDATRKAQVVVFGDMHGTVQSPAVFGQAACLFAQQLGAQRGVIGLELPESFNAYFSAIGVEPTETVWSRARVDVFWDEFRDGRHSAAMLNLVHQLIELAAQSRGSLRLEALARQPIDVDGASLLIESMKSFGATRALVLIGNAHARMIRMQGQDTEPFAHNVANAGLSLLSLNAQAGGGQVWWCAPECAAHPFFATPEKGGVKIVLLPDGDTQPWHGYYYVPQMTLSHPVKTEELPVHTRLDMPTP</sequence>
<protein>
    <recommendedName>
        <fullName evidence="3">Haem-binding uptake Tiki superfamily ChaN domain-containing protein</fullName>
    </recommendedName>
</protein>
<reference evidence="1 2" key="1">
    <citation type="submission" date="2020-10" db="EMBL/GenBank/DDBJ databases">
        <title>Phylogeny of dyella-like bacteria.</title>
        <authorList>
            <person name="Fu J."/>
        </authorList>
    </citation>
    <scope>NUCLEOTIDE SEQUENCE [LARGE SCALE GENOMIC DNA]</scope>
    <source>
        <strain evidence="1 2">THG-B117</strain>
    </source>
</reference>
<organism evidence="1 2">
    <name type="scientific">Dyella kyungheensis</name>
    <dbReference type="NCBI Taxonomy" id="1242174"/>
    <lineage>
        <taxon>Bacteria</taxon>
        <taxon>Pseudomonadati</taxon>
        <taxon>Pseudomonadota</taxon>
        <taxon>Gammaproteobacteria</taxon>
        <taxon>Lysobacterales</taxon>
        <taxon>Rhodanobacteraceae</taxon>
        <taxon>Dyella</taxon>
    </lineage>
</organism>
<name>A0ABS2JW77_9GAMM</name>
<dbReference type="Proteomes" id="UP001430065">
    <property type="component" value="Unassembled WGS sequence"/>
</dbReference>
<evidence type="ECO:0000313" key="2">
    <source>
        <dbReference type="Proteomes" id="UP001430065"/>
    </source>
</evidence>
<evidence type="ECO:0000313" key="1">
    <source>
        <dbReference type="EMBL" id="MBM7123292.1"/>
    </source>
</evidence>
<keyword evidence="2" id="KW-1185">Reference proteome</keyword>
<gene>
    <name evidence="1" type="ORF">ISP20_19170</name>
</gene>
<dbReference type="EMBL" id="JADIKC010000010">
    <property type="protein sequence ID" value="MBM7123292.1"/>
    <property type="molecule type" value="Genomic_DNA"/>
</dbReference>
<proteinExistence type="predicted"/>
<dbReference type="RefSeq" id="WP_204637741.1">
    <property type="nucleotide sequence ID" value="NZ_JADIKC010000010.1"/>
</dbReference>
<evidence type="ECO:0008006" key="3">
    <source>
        <dbReference type="Google" id="ProtNLM"/>
    </source>
</evidence>
<accession>A0ABS2JW77</accession>